<dbReference type="Proteomes" id="UP000887013">
    <property type="component" value="Unassembled WGS sequence"/>
</dbReference>
<organism evidence="2 3">
    <name type="scientific">Nephila pilipes</name>
    <name type="common">Giant wood spider</name>
    <name type="synonym">Nephila maculata</name>
    <dbReference type="NCBI Taxonomy" id="299642"/>
    <lineage>
        <taxon>Eukaryota</taxon>
        <taxon>Metazoa</taxon>
        <taxon>Ecdysozoa</taxon>
        <taxon>Arthropoda</taxon>
        <taxon>Chelicerata</taxon>
        <taxon>Arachnida</taxon>
        <taxon>Araneae</taxon>
        <taxon>Araneomorphae</taxon>
        <taxon>Entelegynae</taxon>
        <taxon>Araneoidea</taxon>
        <taxon>Nephilidae</taxon>
        <taxon>Nephila</taxon>
    </lineage>
</organism>
<accession>A0A8X6US37</accession>
<dbReference type="EMBL" id="BMAW01085360">
    <property type="protein sequence ID" value="GFU42604.1"/>
    <property type="molecule type" value="Genomic_DNA"/>
</dbReference>
<sequence>MKLICETKHIIIRYARKSNKLLSDELKYYLQQILESVRNSLQTPFLPSQGRKNKKSKKNKIILVSPTLTNNDSKKSEREEISYVLDNESEAMHSALSSSEGESETEINANDAPPLPASIQSDDKHESG</sequence>
<name>A0A8X6US37_NEPPI</name>
<feature type="region of interest" description="Disordered" evidence="1">
    <location>
        <begin position="43"/>
        <end position="128"/>
    </location>
</feature>
<feature type="compositionally biased region" description="Basic residues" evidence="1">
    <location>
        <begin position="51"/>
        <end position="60"/>
    </location>
</feature>
<dbReference type="AlphaFoldDB" id="A0A8X6US37"/>
<feature type="compositionally biased region" description="Basic and acidic residues" evidence="1">
    <location>
        <begin position="72"/>
        <end position="81"/>
    </location>
</feature>
<proteinExistence type="predicted"/>
<gene>
    <name evidence="2" type="ORF">NPIL_493291</name>
</gene>
<reference evidence="2" key="1">
    <citation type="submission" date="2020-08" db="EMBL/GenBank/DDBJ databases">
        <title>Multicomponent nature underlies the extraordinary mechanical properties of spider dragline silk.</title>
        <authorList>
            <person name="Kono N."/>
            <person name="Nakamura H."/>
            <person name="Mori M."/>
            <person name="Yoshida Y."/>
            <person name="Ohtoshi R."/>
            <person name="Malay A.D."/>
            <person name="Moran D.A.P."/>
            <person name="Tomita M."/>
            <person name="Numata K."/>
            <person name="Arakawa K."/>
        </authorList>
    </citation>
    <scope>NUCLEOTIDE SEQUENCE</scope>
</reference>
<protein>
    <submittedName>
        <fullName evidence="2">Uncharacterized protein</fullName>
    </submittedName>
</protein>
<keyword evidence="3" id="KW-1185">Reference proteome</keyword>
<evidence type="ECO:0000313" key="2">
    <source>
        <dbReference type="EMBL" id="GFU42604.1"/>
    </source>
</evidence>
<comment type="caution">
    <text evidence="2">The sequence shown here is derived from an EMBL/GenBank/DDBJ whole genome shotgun (WGS) entry which is preliminary data.</text>
</comment>
<evidence type="ECO:0000256" key="1">
    <source>
        <dbReference type="SAM" id="MobiDB-lite"/>
    </source>
</evidence>
<evidence type="ECO:0000313" key="3">
    <source>
        <dbReference type="Proteomes" id="UP000887013"/>
    </source>
</evidence>